<keyword evidence="3" id="KW-1133">Transmembrane helix</keyword>
<gene>
    <name evidence="5" type="ORF">QJS64_12240</name>
</gene>
<name>A0ABY8R016_PARBF</name>
<dbReference type="NCBIfam" id="TIGR01760">
    <property type="entry name" value="tape_meas_TP901"/>
    <property type="match status" value="1"/>
</dbReference>
<dbReference type="Proteomes" id="UP001239169">
    <property type="component" value="Chromosome"/>
</dbReference>
<organism evidence="5 6">
    <name type="scientific">Paraclostridium bifermentans</name>
    <name type="common">Clostridium bifermentans</name>
    <dbReference type="NCBI Taxonomy" id="1490"/>
    <lineage>
        <taxon>Bacteria</taxon>
        <taxon>Bacillati</taxon>
        <taxon>Bacillota</taxon>
        <taxon>Clostridia</taxon>
        <taxon>Peptostreptococcales</taxon>
        <taxon>Peptostreptococcaceae</taxon>
        <taxon>Paraclostridium</taxon>
    </lineage>
</organism>
<proteinExistence type="predicted"/>
<evidence type="ECO:0000256" key="1">
    <source>
        <dbReference type="ARBA" id="ARBA00022612"/>
    </source>
</evidence>
<dbReference type="PANTHER" id="PTHR37813:SF1">
    <property type="entry name" value="FELS-2 PROPHAGE PROTEIN"/>
    <property type="match status" value="1"/>
</dbReference>
<evidence type="ECO:0000259" key="4">
    <source>
        <dbReference type="Pfam" id="PF10145"/>
    </source>
</evidence>
<keyword evidence="2" id="KW-0175">Coiled coil</keyword>
<evidence type="ECO:0000313" key="5">
    <source>
        <dbReference type="EMBL" id="WGX74894.1"/>
    </source>
</evidence>
<protein>
    <submittedName>
        <fullName evidence="5">Phage tail tape measure protein</fullName>
    </submittedName>
</protein>
<feature type="transmembrane region" description="Helical" evidence="3">
    <location>
        <begin position="543"/>
        <end position="565"/>
    </location>
</feature>
<evidence type="ECO:0000313" key="6">
    <source>
        <dbReference type="Proteomes" id="UP001239169"/>
    </source>
</evidence>
<feature type="domain" description="Phage tail tape measure protein" evidence="4">
    <location>
        <begin position="243"/>
        <end position="432"/>
    </location>
</feature>
<dbReference type="EMBL" id="CP124685">
    <property type="protein sequence ID" value="WGX74894.1"/>
    <property type="molecule type" value="Genomic_DNA"/>
</dbReference>
<keyword evidence="1" id="KW-1188">Viral release from host cell</keyword>
<accession>A0ABY8R016</accession>
<dbReference type="Pfam" id="PF10145">
    <property type="entry name" value="PhageMin_Tail"/>
    <property type="match status" value="1"/>
</dbReference>
<keyword evidence="3" id="KW-0812">Transmembrane</keyword>
<dbReference type="InterPro" id="IPR010090">
    <property type="entry name" value="Phage_tape_meas"/>
</dbReference>
<evidence type="ECO:0000256" key="2">
    <source>
        <dbReference type="SAM" id="Coils"/>
    </source>
</evidence>
<feature type="transmembrane region" description="Helical" evidence="3">
    <location>
        <begin position="603"/>
        <end position="624"/>
    </location>
</feature>
<dbReference type="PANTHER" id="PTHR37813">
    <property type="entry name" value="FELS-2 PROPHAGE PROTEIN"/>
    <property type="match status" value="1"/>
</dbReference>
<keyword evidence="3" id="KW-0472">Membrane</keyword>
<sequence length="823" mass="86476">MSINLGTATAYIDLDSSRFSSGIVKAGASLNTISRDFRKSESDFKSLGTTMNGSANYFKRLDLASKSLGNQLKTSQNSAKTYKTAMNDTSRAVQEAEKEHTNLGNKMSILQGHLQRSNQMYGEGSKQSEMYSKAINNVQQQQSKLEKEISDGNIAVEEFGIAMQNAETQATGLQKELKNFKLKQIGQDMTQVGKNLTRNVTVPIGLVGAASAKAAIDFESAFAGVRKTVDASESDMKKLESGIRDMAKEMPTAATEIAGVAEAAGQLGIKTPSILGFTKTMVMLGDSTNMSAEEAATSLARLANITGMSQNDFDRLGSTIVALGNNMATTESEITAMGLRLAGAGSQVGMTEPQIMSFAAALSSVGIEAEAGGSAFSKVMVDMQLATEKGGKKLNQFAKVAGMSASDFKKAFETDASGAIMKFIEGLGSAEERGESAIGILDGMGISEVRMRDALLRAAGASDVFSEALGIGTQAWEENTALTNEANQRYETTASKLLMLKNNLIEVGIQIGGILIPYIQDFVSWLQGLIEKFQGLEPSTQDFIVKAGLMAAVIGPLLMLFGSLISTVTTIGGALSGLSGIFGLTSGAAAGTIGALAGAGGAAAGFTLAIPALISALVAAAAMIGSNTSALDFLVDKFGFAGEAIATMCEMLWGTIQLTFGNIYIIIETTARLIYAVMTGQFSKLDDITREGWAKIENNTAKALSNMNADTTSALKLIETQSSAELDKITNVYDTALSKLPELTKHNVGDAATEFTNSLKGIDEEGMTILKGTSDTMAIILEGINADMIGTEKGTDKMKANLESLAVSGGISATDLQKKSIKL</sequence>
<feature type="transmembrane region" description="Helical" evidence="3">
    <location>
        <begin position="577"/>
        <end position="597"/>
    </location>
</feature>
<keyword evidence="6" id="KW-1185">Reference proteome</keyword>
<feature type="coiled-coil region" evidence="2">
    <location>
        <begin position="79"/>
        <end position="183"/>
    </location>
</feature>
<reference evidence="5 6" key="1">
    <citation type="submission" date="2023-04" db="EMBL/GenBank/DDBJ databases">
        <title>Bacteria Genome Submission.</title>
        <authorList>
            <person name="Isaac P."/>
        </authorList>
    </citation>
    <scope>NUCLEOTIDE SEQUENCE [LARGE SCALE GENOMIC DNA]</scope>
    <source>
        <strain evidence="5 6">SampleS7P1</strain>
    </source>
</reference>
<evidence type="ECO:0000256" key="3">
    <source>
        <dbReference type="SAM" id="Phobius"/>
    </source>
</evidence>